<gene>
    <name evidence="8" type="ORF">UFOPK2658_00264</name>
    <name evidence="9" type="ORF">UFOPK2880_01695</name>
    <name evidence="10" type="ORF">UFOPK3304_00196</name>
    <name evidence="11" type="ORF">UFOPK3494_00423</name>
    <name evidence="12" type="ORF">UFOPK4134_00852</name>
</gene>
<organism evidence="12">
    <name type="scientific">freshwater metagenome</name>
    <dbReference type="NCBI Taxonomy" id="449393"/>
    <lineage>
        <taxon>unclassified sequences</taxon>
        <taxon>metagenomes</taxon>
        <taxon>ecological metagenomes</taxon>
    </lineage>
</organism>
<protein>
    <submittedName>
        <fullName evidence="12">Unannotated protein</fullName>
    </submittedName>
</protein>
<sequence length="243" mass="25459">MSGSEIIVLLLAVGISAVVQNIVGFGFALLAVPLMVLAVEPHDAVVISTFLGLGSSSFQLFNGRHDAQWRLIMRLSLSALVGIPCGLLVFNHVDERVLKGCLAVGIFLAVLFLVRRPNISHASPRLEIGAGLLSGALSSSLSTNGPPLVFALQGRGLPIAQFRATISAIFTISGVFTLASFFALRKVNSDSLVGVLMSLPILASGILIGQKLKPRLNEENARRFVLILLSAAGLSALIGALVG</sequence>
<dbReference type="InterPro" id="IPR002781">
    <property type="entry name" value="TM_pro_TauE-like"/>
</dbReference>
<evidence type="ECO:0000313" key="10">
    <source>
        <dbReference type="EMBL" id="CAB4856543.1"/>
    </source>
</evidence>
<keyword evidence="2" id="KW-0813">Transport</keyword>
<evidence type="ECO:0000256" key="3">
    <source>
        <dbReference type="ARBA" id="ARBA00022475"/>
    </source>
</evidence>
<dbReference type="InterPro" id="IPR052017">
    <property type="entry name" value="TSUP"/>
</dbReference>
<keyword evidence="3" id="KW-1003">Cell membrane</keyword>
<dbReference type="EMBL" id="CAFBPS010000054">
    <property type="protein sequence ID" value="CAB5029707.1"/>
    <property type="molecule type" value="Genomic_DNA"/>
</dbReference>
<evidence type="ECO:0000256" key="1">
    <source>
        <dbReference type="ARBA" id="ARBA00004651"/>
    </source>
</evidence>
<dbReference type="Pfam" id="PF01925">
    <property type="entry name" value="TauE"/>
    <property type="match status" value="1"/>
</dbReference>
<dbReference type="GO" id="GO:0005886">
    <property type="term" value="C:plasma membrane"/>
    <property type="evidence" value="ECO:0007669"/>
    <property type="project" value="UniProtKB-SubCell"/>
</dbReference>
<feature type="transmembrane region" description="Helical" evidence="7">
    <location>
        <begin position="164"/>
        <end position="185"/>
    </location>
</feature>
<evidence type="ECO:0000256" key="4">
    <source>
        <dbReference type="ARBA" id="ARBA00022692"/>
    </source>
</evidence>
<dbReference type="EMBL" id="CAFBMF010000017">
    <property type="protein sequence ID" value="CAB4891981.1"/>
    <property type="molecule type" value="Genomic_DNA"/>
</dbReference>
<evidence type="ECO:0000313" key="12">
    <source>
        <dbReference type="EMBL" id="CAB5029707.1"/>
    </source>
</evidence>
<name>A0A6J7RLN2_9ZZZZ</name>
<dbReference type="PANTHER" id="PTHR30269:SF37">
    <property type="entry name" value="MEMBRANE TRANSPORTER PROTEIN"/>
    <property type="match status" value="1"/>
</dbReference>
<evidence type="ECO:0000256" key="7">
    <source>
        <dbReference type="SAM" id="Phobius"/>
    </source>
</evidence>
<feature type="transmembrane region" description="Helical" evidence="7">
    <location>
        <begin position="71"/>
        <end position="90"/>
    </location>
</feature>
<evidence type="ECO:0000313" key="8">
    <source>
        <dbReference type="EMBL" id="CAB4708795.1"/>
    </source>
</evidence>
<reference evidence="12" key="1">
    <citation type="submission" date="2020-05" db="EMBL/GenBank/DDBJ databases">
        <authorList>
            <person name="Chiriac C."/>
            <person name="Salcher M."/>
            <person name="Ghai R."/>
            <person name="Kavagutti S V."/>
        </authorList>
    </citation>
    <scope>NUCLEOTIDE SEQUENCE</scope>
</reference>
<dbReference type="EMBL" id="CAFBLJ010000005">
    <property type="protein sequence ID" value="CAB4856543.1"/>
    <property type="molecule type" value="Genomic_DNA"/>
</dbReference>
<keyword evidence="5 7" id="KW-1133">Transmembrane helix</keyword>
<comment type="subcellular location">
    <subcellularLocation>
        <location evidence="1">Cell membrane</location>
        <topology evidence="1">Multi-pass membrane protein</topology>
    </subcellularLocation>
</comment>
<dbReference type="AlphaFoldDB" id="A0A6J7RLN2"/>
<dbReference type="PANTHER" id="PTHR30269">
    <property type="entry name" value="TRANSMEMBRANE PROTEIN YFCA"/>
    <property type="match status" value="1"/>
</dbReference>
<evidence type="ECO:0000313" key="11">
    <source>
        <dbReference type="EMBL" id="CAB4891981.1"/>
    </source>
</evidence>
<dbReference type="EMBL" id="CAEZYH010000005">
    <property type="protein sequence ID" value="CAB4708795.1"/>
    <property type="molecule type" value="Genomic_DNA"/>
</dbReference>
<feature type="transmembrane region" description="Helical" evidence="7">
    <location>
        <begin position="191"/>
        <end position="212"/>
    </location>
</feature>
<evidence type="ECO:0000313" key="9">
    <source>
        <dbReference type="EMBL" id="CAB4785403.1"/>
    </source>
</evidence>
<feature type="transmembrane region" description="Helical" evidence="7">
    <location>
        <begin position="7"/>
        <end position="32"/>
    </location>
</feature>
<keyword evidence="4 7" id="KW-0812">Transmembrane</keyword>
<feature type="transmembrane region" description="Helical" evidence="7">
    <location>
        <begin position="96"/>
        <end position="114"/>
    </location>
</feature>
<accession>A0A6J7RLN2</accession>
<feature type="transmembrane region" description="Helical" evidence="7">
    <location>
        <begin position="224"/>
        <end position="242"/>
    </location>
</feature>
<keyword evidence="6 7" id="KW-0472">Membrane</keyword>
<dbReference type="EMBL" id="CAEZZP010000150">
    <property type="protein sequence ID" value="CAB4785403.1"/>
    <property type="molecule type" value="Genomic_DNA"/>
</dbReference>
<evidence type="ECO:0000256" key="5">
    <source>
        <dbReference type="ARBA" id="ARBA00022989"/>
    </source>
</evidence>
<evidence type="ECO:0000256" key="6">
    <source>
        <dbReference type="ARBA" id="ARBA00023136"/>
    </source>
</evidence>
<evidence type="ECO:0000256" key="2">
    <source>
        <dbReference type="ARBA" id="ARBA00022448"/>
    </source>
</evidence>
<proteinExistence type="predicted"/>